<accession>A0A067SQI8</accession>
<dbReference type="AlphaFoldDB" id="A0A067SQI8"/>
<feature type="region of interest" description="Disordered" evidence="1">
    <location>
        <begin position="285"/>
        <end position="332"/>
    </location>
</feature>
<name>A0A067SQI8_GALM3</name>
<evidence type="ECO:0000313" key="2">
    <source>
        <dbReference type="EMBL" id="KDR69028.1"/>
    </source>
</evidence>
<sequence>MITIQLLRQFTVNIHLADRITVLIMRSIGNEEPDRRHKLTLGELEMGDKSSESNNTITPSDPPRHPFNQPVEISRSFAMPLWPQSFAEESMASRRHCLMRKSSLWPCERTQLHCVTEINEAGVGEAAYEEVRHWVNEERGCSRRTVVVTMKPEYHMCSAGKHKAGIVGGSGAAEVQIFIQIEAGVGVLANAEWEKRSCSGQLGCGLRGSVGDAWADYTGMRGRRPGRRPGRHGRRTGRDELRTHALHRGGADSRKTKKAAGMRKVCEAGDHRLGTIKGGCWEGQRRRTADGKSYEEQEGTRAEESEKERRNARRRAYNEVAGPKSGWDSGLG</sequence>
<feature type="compositionally biased region" description="Basic and acidic residues" evidence="1">
    <location>
        <begin position="285"/>
        <end position="309"/>
    </location>
</feature>
<gene>
    <name evidence="2" type="ORF">GALMADRAFT_215352</name>
</gene>
<dbReference type="HOGENOM" id="CLU_836897_0_0_1"/>
<feature type="compositionally biased region" description="Basic and acidic residues" evidence="1">
    <location>
        <begin position="236"/>
        <end position="254"/>
    </location>
</feature>
<feature type="region of interest" description="Disordered" evidence="1">
    <location>
        <begin position="40"/>
        <end position="65"/>
    </location>
</feature>
<keyword evidence="3" id="KW-1185">Reference proteome</keyword>
<dbReference type="EMBL" id="KL142404">
    <property type="protein sequence ID" value="KDR69028.1"/>
    <property type="molecule type" value="Genomic_DNA"/>
</dbReference>
<evidence type="ECO:0000256" key="1">
    <source>
        <dbReference type="SAM" id="MobiDB-lite"/>
    </source>
</evidence>
<feature type="compositionally biased region" description="Basic residues" evidence="1">
    <location>
        <begin position="221"/>
        <end position="235"/>
    </location>
</feature>
<reference evidence="3" key="1">
    <citation type="journal article" date="2014" name="Proc. Natl. Acad. Sci. U.S.A.">
        <title>Extensive sampling of basidiomycete genomes demonstrates inadequacy of the white-rot/brown-rot paradigm for wood decay fungi.</title>
        <authorList>
            <person name="Riley R."/>
            <person name="Salamov A.A."/>
            <person name="Brown D.W."/>
            <person name="Nagy L.G."/>
            <person name="Floudas D."/>
            <person name="Held B.W."/>
            <person name="Levasseur A."/>
            <person name="Lombard V."/>
            <person name="Morin E."/>
            <person name="Otillar R."/>
            <person name="Lindquist E.A."/>
            <person name="Sun H."/>
            <person name="LaButti K.M."/>
            <person name="Schmutz J."/>
            <person name="Jabbour D."/>
            <person name="Luo H."/>
            <person name="Baker S.E."/>
            <person name="Pisabarro A.G."/>
            <person name="Walton J.D."/>
            <person name="Blanchette R.A."/>
            <person name="Henrissat B."/>
            <person name="Martin F."/>
            <person name="Cullen D."/>
            <person name="Hibbett D.S."/>
            <person name="Grigoriev I.V."/>
        </authorList>
    </citation>
    <scope>NUCLEOTIDE SEQUENCE [LARGE SCALE GENOMIC DNA]</scope>
    <source>
        <strain evidence="3">CBS 339.88</strain>
    </source>
</reference>
<feature type="region of interest" description="Disordered" evidence="1">
    <location>
        <begin position="217"/>
        <end position="264"/>
    </location>
</feature>
<evidence type="ECO:0000313" key="3">
    <source>
        <dbReference type="Proteomes" id="UP000027222"/>
    </source>
</evidence>
<organism evidence="2 3">
    <name type="scientific">Galerina marginata (strain CBS 339.88)</name>
    <dbReference type="NCBI Taxonomy" id="685588"/>
    <lineage>
        <taxon>Eukaryota</taxon>
        <taxon>Fungi</taxon>
        <taxon>Dikarya</taxon>
        <taxon>Basidiomycota</taxon>
        <taxon>Agaricomycotina</taxon>
        <taxon>Agaricomycetes</taxon>
        <taxon>Agaricomycetidae</taxon>
        <taxon>Agaricales</taxon>
        <taxon>Agaricineae</taxon>
        <taxon>Strophariaceae</taxon>
        <taxon>Galerina</taxon>
    </lineage>
</organism>
<dbReference type="Proteomes" id="UP000027222">
    <property type="component" value="Unassembled WGS sequence"/>
</dbReference>
<protein>
    <submittedName>
        <fullName evidence="2">Uncharacterized protein</fullName>
    </submittedName>
</protein>
<proteinExistence type="predicted"/>